<keyword evidence="1" id="KW-0732">Signal</keyword>
<name>A0A7T0BXP0_9BACT</name>
<feature type="signal peptide" evidence="1">
    <location>
        <begin position="1"/>
        <end position="22"/>
    </location>
</feature>
<evidence type="ECO:0000313" key="2">
    <source>
        <dbReference type="EMBL" id="QPJ62757.1"/>
    </source>
</evidence>
<evidence type="ECO:0000313" key="3">
    <source>
        <dbReference type="Proteomes" id="UP000594688"/>
    </source>
</evidence>
<dbReference type="KEGG" id="nli:G3M70_13080"/>
<dbReference type="InterPro" id="IPR024079">
    <property type="entry name" value="MetalloPept_cat_dom_sf"/>
</dbReference>
<protein>
    <submittedName>
        <fullName evidence="2">Uncharacterized protein</fullName>
    </submittedName>
</protein>
<reference evidence="2 3" key="1">
    <citation type="submission" date="2020-02" db="EMBL/GenBank/DDBJ databases">
        <title>Genomic and physiological characterization of two novel Nitrospinaceae genera.</title>
        <authorList>
            <person name="Mueller A.J."/>
            <person name="Jung M.-Y."/>
            <person name="Strachan C.R."/>
            <person name="Herbold C.W."/>
            <person name="Kirkegaard R.H."/>
            <person name="Daims H."/>
        </authorList>
    </citation>
    <scope>NUCLEOTIDE SEQUENCE [LARGE SCALE GENOMIC DNA]</scope>
    <source>
        <strain evidence="2">EB</strain>
    </source>
</reference>
<dbReference type="AlphaFoldDB" id="A0A7T0BXP0"/>
<sequence>MLRMVRSSIGVFGFLFFSMAFCVSTLAQSPPSTKPETQKRKFYEYKGNYREEIETLRKKFKDAFGYELMDASPGWKADEIRTMHRVFERLPDSFYRLPGLTKLIRLSAFPSKHQQGAGGRIPAATFPKFTTVYRQVLKSHMAVFQDDTFRLEFYDSLFSEEEADLENIVHHEMGHAMDISRGMLSFGKDWLEIAGFSILNLPPLDARPDGDYIYTLKNDPEIPNYAPVSGRHLPTYSRENPQEDFANSIAAYIHYPYFKYSHPARYKFLKQTVFDGKDVVMSSPGPSVFKDKVIADAKALVASGQWEQLFKLVTEMGRNTFPEVEKALMSVLYEAADPSRGNEGADWIARSTCYLNDPEALKLRRSLAADRRIKVSEIMKHERCFRMAKKVFEEDQVKWPLLNLYFFLENGRPMVQFLDPIGLNARARGFKTRYLWTLNFPKNTGKVVLNGSEEGPEFVTGAASLDLKKSAFRLFTLPEGAELELQVTAERYNELGQRFVSTPSAIKFVVHPWFPYTPTSEETVKVRYPPSMMQLEKRAGL</sequence>
<dbReference type="Gene3D" id="3.40.390.10">
    <property type="entry name" value="Collagenase (Catalytic Domain)"/>
    <property type="match status" value="1"/>
</dbReference>
<accession>A0A7T0BXP0</accession>
<dbReference type="SUPFAM" id="SSF55486">
    <property type="entry name" value="Metalloproteases ('zincins'), catalytic domain"/>
    <property type="match status" value="1"/>
</dbReference>
<organism evidence="2 3">
    <name type="scientific">Candidatus Nitronauta litoralis</name>
    <dbReference type="NCBI Taxonomy" id="2705533"/>
    <lineage>
        <taxon>Bacteria</taxon>
        <taxon>Pseudomonadati</taxon>
        <taxon>Nitrospinota/Tectimicrobiota group</taxon>
        <taxon>Nitrospinota</taxon>
        <taxon>Nitrospinia</taxon>
        <taxon>Nitrospinales</taxon>
        <taxon>Nitrospinaceae</taxon>
        <taxon>Candidatus Nitronauta</taxon>
    </lineage>
</organism>
<evidence type="ECO:0000256" key="1">
    <source>
        <dbReference type="SAM" id="SignalP"/>
    </source>
</evidence>
<dbReference type="Proteomes" id="UP000594688">
    <property type="component" value="Chromosome"/>
</dbReference>
<feature type="chain" id="PRO_5032869454" evidence="1">
    <location>
        <begin position="23"/>
        <end position="541"/>
    </location>
</feature>
<dbReference type="EMBL" id="CP048685">
    <property type="protein sequence ID" value="QPJ62757.1"/>
    <property type="molecule type" value="Genomic_DNA"/>
</dbReference>
<gene>
    <name evidence="2" type="ORF">G3M70_13080</name>
</gene>
<dbReference type="GO" id="GO:0008237">
    <property type="term" value="F:metallopeptidase activity"/>
    <property type="evidence" value="ECO:0007669"/>
    <property type="project" value="InterPro"/>
</dbReference>
<proteinExistence type="predicted"/>